<accession>A0ABW0JD24</accession>
<organism evidence="1 2">
    <name type="scientific">Paraburkholderia denitrificans</name>
    <dbReference type="NCBI Taxonomy" id="694025"/>
    <lineage>
        <taxon>Bacteria</taxon>
        <taxon>Pseudomonadati</taxon>
        <taxon>Pseudomonadota</taxon>
        <taxon>Betaproteobacteria</taxon>
        <taxon>Burkholderiales</taxon>
        <taxon>Burkholderiaceae</taxon>
        <taxon>Paraburkholderia</taxon>
    </lineage>
</organism>
<gene>
    <name evidence="1" type="ORF">ACFPTO_18745</name>
</gene>
<protein>
    <submittedName>
        <fullName evidence="1">Type II secretion system protein</fullName>
    </submittedName>
</protein>
<comment type="caution">
    <text evidence="1">The sequence shown here is derived from an EMBL/GenBank/DDBJ whole genome shotgun (WGS) entry which is preliminary data.</text>
</comment>
<proteinExistence type="predicted"/>
<sequence>MRRGERGPHIRRHSARGIAYLGVLLLTGALALGATQAARIWKTVQQRDREAQLLFVGDQIRQAIAHYYNSAEGSRFPPSLDALVEDRRGPQPLRHLRRVYPDPLTRSREWGLIEAPEGGVMGVYSKAEGRPLKQQGFPDDYAGFDGKDAYADWAFVYLPSPIAASPQASPTSSASPGSP</sequence>
<name>A0ABW0JD24_9BURK</name>
<dbReference type="RefSeq" id="WP_377713590.1">
    <property type="nucleotide sequence ID" value="NZ_JBHSMP010000024.1"/>
</dbReference>
<dbReference type="Proteomes" id="UP001596103">
    <property type="component" value="Unassembled WGS sequence"/>
</dbReference>
<reference evidence="2" key="1">
    <citation type="journal article" date="2019" name="Int. J. Syst. Evol. Microbiol.">
        <title>The Global Catalogue of Microorganisms (GCM) 10K type strain sequencing project: providing services to taxonomists for standard genome sequencing and annotation.</title>
        <authorList>
            <consortium name="The Broad Institute Genomics Platform"/>
            <consortium name="The Broad Institute Genome Sequencing Center for Infectious Disease"/>
            <person name="Wu L."/>
            <person name="Ma J."/>
        </authorList>
    </citation>
    <scope>NUCLEOTIDE SEQUENCE [LARGE SCALE GENOMIC DNA]</scope>
    <source>
        <strain evidence="2">CCUG 56042</strain>
    </source>
</reference>
<evidence type="ECO:0000313" key="2">
    <source>
        <dbReference type="Proteomes" id="UP001596103"/>
    </source>
</evidence>
<dbReference type="EMBL" id="JBHSMP010000024">
    <property type="protein sequence ID" value="MFC5430820.1"/>
    <property type="molecule type" value="Genomic_DNA"/>
</dbReference>
<evidence type="ECO:0000313" key="1">
    <source>
        <dbReference type="EMBL" id="MFC5430820.1"/>
    </source>
</evidence>
<keyword evidence="2" id="KW-1185">Reference proteome</keyword>